<evidence type="ECO:0000313" key="3">
    <source>
        <dbReference type="Proteomes" id="UP001165082"/>
    </source>
</evidence>
<accession>A0A9W7AEH7</accession>
<reference evidence="2" key="1">
    <citation type="submission" date="2022-07" db="EMBL/GenBank/DDBJ databases">
        <title>Genome analysis of Parmales, a sister group of diatoms, reveals the evolutionary specialization of diatoms from phago-mixotrophs to photoautotrophs.</title>
        <authorList>
            <person name="Ban H."/>
            <person name="Sato S."/>
            <person name="Yoshikawa S."/>
            <person name="Kazumasa Y."/>
            <person name="Nakamura Y."/>
            <person name="Ichinomiya M."/>
            <person name="Saitoh K."/>
            <person name="Sato N."/>
            <person name="Blanc-Mathieu R."/>
            <person name="Endo H."/>
            <person name="Kuwata A."/>
            <person name="Ogata H."/>
        </authorList>
    </citation>
    <scope>NUCLEOTIDE SEQUENCE</scope>
</reference>
<protein>
    <submittedName>
        <fullName evidence="2">Uncharacterized protein</fullName>
    </submittedName>
</protein>
<dbReference type="InterPro" id="IPR021298">
    <property type="entry name" value="CFAP298"/>
</dbReference>
<keyword evidence="3" id="KW-1185">Reference proteome</keyword>
<dbReference type="OrthoDB" id="276065at2759"/>
<organism evidence="2 3">
    <name type="scientific">Triparma retinervis</name>
    <dbReference type="NCBI Taxonomy" id="2557542"/>
    <lineage>
        <taxon>Eukaryota</taxon>
        <taxon>Sar</taxon>
        <taxon>Stramenopiles</taxon>
        <taxon>Ochrophyta</taxon>
        <taxon>Bolidophyceae</taxon>
        <taxon>Parmales</taxon>
        <taxon>Triparmaceae</taxon>
        <taxon>Triparma</taxon>
    </lineage>
</organism>
<dbReference type="PANTHER" id="PTHR13238:SF0">
    <property type="entry name" value="CILIA- AND FLAGELLA-ASSOCIATED PROTEIN 298"/>
    <property type="match status" value="1"/>
</dbReference>
<sequence>MVIISVKKSDGDGFLYETTTASSNADLISELCEIWNARLRVRILAPGLRELGKYGPMKKVEEQGLDEVKEKYEGAELVKNEYYQADPSGLRTGNGPGPELAATLDRVATDAETYCDKSQVQKRVNLSLSEINDKIANMRGAVMMSYPMGLPEWDTIKLAMDSVDGLEGTGVAAEIMEAESAQLWCAGKEFVRGQLVSDRLGKNEKTKVITKLTKSGSGPPAREPAVNEEERKAMMAHYFKKQEEMKKLAESNDDEYLASAWADSSNMKRSLQGVGNIRAPGLR</sequence>
<comment type="similarity">
    <text evidence="1">Belongs to the CFAP298 family.</text>
</comment>
<proteinExistence type="inferred from homology"/>
<dbReference type="Proteomes" id="UP001165082">
    <property type="component" value="Unassembled WGS sequence"/>
</dbReference>
<gene>
    <name evidence="2" type="ORF">TrRE_jg4832</name>
</gene>
<name>A0A9W7AEH7_9STRA</name>
<comment type="caution">
    <text evidence="2">The sequence shown here is derived from an EMBL/GenBank/DDBJ whole genome shotgun (WGS) entry which is preliminary data.</text>
</comment>
<evidence type="ECO:0000313" key="2">
    <source>
        <dbReference type="EMBL" id="GMH67763.1"/>
    </source>
</evidence>
<dbReference type="PANTHER" id="PTHR13238">
    <property type="entry name" value="PROTEIN C21ORF59"/>
    <property type="match status" value="1"/>
</dbReference>
<dbReference type="GO" id="GO:0003352">
    <property type="term" value="P:regulation of cilium movement"/>
    <property type="evidence" value="ECO:0007669"/>
    <property type="project" value="InterPro"/>
</dbReference>
<dbReference type="AlphaFoldDB" id="A0A9W7AEH7"/>
<evidence type="ECO:0000256" key="1">
    <source>
        <dbReference type="ARBA" id="ARBA00009619"/>
    </source>
</evidence>
<dbReference type="Pfam" id="PF11069">
    <property type="entry name" value="CFAP298"/>
    <property type="match status" value="1"/>
</dbReference>
<dbReference type="EMBL" id="BRXZ01001303">
    <property type="protein sequence ID" value="GMH67763.1"/>
    <property type="molecule type" value="Genomic_DNA"/>
</dbReference>